<dbReference type="STRING" id="1798649.A3B13_00180"/>
<dbReference type="AlphaFoldDB" id="A0A1G2CFP8"/>
<organism evidence="12 13">
    <name type="scientific">Candidatus Liptonbacteria bacterium RIFCSPLOWO2_01_FULL_45_15</name>
    <dbReference type="NCBI Taxonomy" id="1798649"/>
    <lineage>
        <taxon>Bacteria</taxon>
        <taxon>Candidatus Liptoniibacteriota</taxon>
    </lineage>
</organism>
<evidence type="ECO:0000256" key="6">
    <source>
        <dbReference type="ARBA" id="ARBA00022917"/>
    </source>
</evidence>
<dbReference type="GO" id="GO:0005524">
    <property type="term" value="F:ATP binding"/>
    <property type="evidence" value="ECO:0007669"/>
    <property type="project" value="UniProtKB-KW"/>
</dbReference>
<evidence type="ECO:0000256" key="1">
    <source>
        <dbReference type="ARBA" id="ARBA00005306"/>
    </source>
</evidence>
<dbReference type="InterPro" id="IPR006075">
    <property type="entry name" value="Asn/Gln-tRNA_Trfase_suB/E_cat"/>
</dbReference>
<dbReference type="SMART" id="SM00845">
    <property type="entry name" value="GatB_Yqey"/>
    <property type="match status" value="1"/>
</dbReference>
<proteinExistence type="inferred from homology"/>
<dbReference type="Proteomes" id="UP000176287">
    <property type="component" value="Unassembled WGS sequence"/>
</dbReference>
<dbReference type="InterPro" id="IPR014746">
    <property type="entry name" value="Gln_synth/guanido_kin_cat_dom"/>
</dbReference>
<evidence type="ECO:0000256" key="5">
    <source>
        <dbReference type="ARBA" id="ARBA00022840"/>
    </source>
</evidence>
<evidence type="ECO:0000313" key="12">
    <source>
        <dbReference type="EMBL" id="OGZ00223.1"/>
    </source>
</evidence>
<evidence type="ECO:0000256" key="10">
    <source>
        <dbReference type="HAMAP-Rule" id="MF_00121"/>
    </source>
</evidence>
<keyword evidence="5 10" id="KW-0067">ATP-binding</keyword>
<dbReference type="PANTHER" id="PTHR11659">
    <property type="entry name" value="GLUTAMYL-TRNA GLN AMIDOTRANSFERASE SUBUNIT B MITOCHONDRIAL AND PROKARYOTIC PET112-RELATED"/>
    <property type="match status" value="1"/>
</dbReference>
<dbReference type="Pfam" id="PF02637">
    <property type="entry name" value="GatB_Yqey"/>
    <property type="match status" value="1"/>
</dbReference>
<keyword evidence="4 10" id="KW-0547">Nucleotide-binding</keyword>
<evidence type="ECO:0000259" key="11">
    <source>
        <dbReference type="SMART" id="SM00845"/>
    </source>
</evidence>
<dbReference type="NCBIfam" id="TIGR00133">
    <property type="entry name" value="gatB"/>
    <property type="match status" value="1"/>
</dbReference>
<dbReference type="EMBL" id="MHKZ01000026">
    <property type="protein sequence ID" value="OGZ00223.1"/>
    <property type="molecule type" value="Genomic_DNA"/>
</dbReference>
<comment type="function">
    <text evidence="7 10">Allows the formation of correctly charged Asn-tRNA(Asn) or Gln-tRNA(Gln) through the transamidation of misacylated Asp-tRNA(Asn) or Glu-tRNA(Gln) in organisms which lack either or both of asparaginyl-tRNA or glutaminyl-tRNA synthetases. The reaction takes place in the presence of glutamine and ATP through an activated phospho-Asp-tRNA(Asn) or phospho-Glu-tRNA(Gln).</text>
</comment>
<comment type="caution">
    <text evidence="12">The sequence shown here is derived from an EMBL/GenBank/DDBJ whole genome shotgun (WGS) entry which is preliminary data.</text>
</comment>
<gene>
    <name evidence="10" type="primary">gatB</name>
    <name evidence="12" type="ORF">A3B13_00180</name>
</gene>
<dbReference type="InterPro" id="IPR042114">
    <property type="entry name" value="GatB_C_1"/>
</dbReference>
<evidence type="ECO:0000256" key="3">
    <source>
        <dbReference type="ARBA" id="ARBA00022598"/>
    </source>
</evidence>
<evidence type="ECO:0000313" key="13">
    <source>
        <dbReference type="Proteomes" id="UP000176287"/>
    </source>
</evidence>
<dbReference type="InterPro" id="IPR023168">
    <property type="entry name" value="GatB_Yqey_C_2"/>
</dbReference>
<evidence type="ECO:0000256" key="4">
    <source>
        <dbReference type="ARBA" id="ARBA00022741"/>
    </source>
</evidence>
<dbReference type="InterPro" id="IPR018027">
    <property type="entry name" value="Asn/Gln_amidotransferase"/>
</dbReference>
<comment type="catalytic activity">
    <reaction evidence="9 10">
        <text>L-glutamyl-tRNA(Gln) + L-glutamine + ATP + H2O = L-glutaminyl-tRNA(Gln) + L-glutamate + ADP + phosphate + H(+)</text>
        <dbReference type="Rhea" id="RHEA:17521"/>
        <dbReference type="Rhea" id="RHEA-COMP:9681"/>
        <dbReference type="Rhea" id="RHEA-COMP:9684"/>
        <dbReference type="ChEBI" id="CHEBI:15377"/>
        <dbReference type="ChEBI" id="CHEBI:15378"/>
        <dbReference type="ChEBI" id="CHEBI:29985"/>
        <dbReference type="ChEBI" id="CHEBI:30616"/>
        <dbReference type="ChEBI" id="CHEBI:43474"/>
        <dbReference type="ChEBI" id="CHEBI:58359"/>
        <dbReference type="ChEBI" id="CHEBI:78520"/>
        <dbReference type="ChEBI" id="CHEBI:78521"/>
        <dbReference type="ChEBI" id="CHEBI:456216"/>
    </reaction>
</comment>
<dbReference type="GO" id="GO:0050566">
    <property type="term" value="F:asparaginyl-tRNA synthase (glutamine-hydrolyzing) activity"/>
    <property type="evidence" value="ECO:0007669"/>
    <property type="project" value="RHEA"/>
</dbReference>
<dbReference type="NCBIfam" id="NF004012">
    <property type="entry name" value="PRK05477.1-2"/>
    <property type="match status" value="1"/>
</dbReference>
<reference evidence="12 13" key="1">
    <citation type="journal article" date="2016" name="Nat. Commun.">
        <title>Thousands of microbial genomes shed light on interconnected biogeochemical processes in an aquifer system.</title>
        <authorList>
            <person name="Anantharaman K."/>
            <person name="Brown C.T."/>
            <person name="Hug L.A."/>
            <person name="Sharon I."/>
            <person name="Castelle C.J."/>
            <person name="Probst A.J."/>
            <person name="Thomas B.C."/>
            <person name="Singh A."/>
            <person name="Wilkins M.J."/>
            <person name="Karaoz U."/>
            <person name="Brodie E.L."/>
            <person name="Williams K.H."/>
            <person name="Hubbard S.S."/>
            <person name="Banfield J.F."/>
        </authorList>
    </citation>
    <scope>NUCLEOTIDE SEQUENCE [LARGE SCALE GENOMIC DNA]</scope>
</reference>
<sequence>MKYTPTIGLEIHAEMKTRTKMFCDSLSAGGGPAFGGNDSLEKQPNKNVCPICLGHPGALPVINKSAVESVIKVGLALGGKISEFSKFDRKNYFYPDLPKAYQISQYDQPLVEGGKLLGVHITRIHLEEDTGTLLHLAASADERGLDTRINADKKLISENLRSNQRESASLIDFNRAGIPLMELVTEPDIKNAEQAVAFGKELRLILRYLGVSDADMEKGHMRLEANVSISDTSKLGTKVEVKNINSFRSLGGAIKYEIKRQEEVLEKGEKVVQETRGWDDIKQKTFSQRVKEDAHDYRYFPDPDLPPMEPTKVFDIEDMKRHLPEMPAQKRERFQKEFGLSEQRASALVDDKNFADFFEAAVSELATRDELATAAIGKAPKELLFNYLTSDLAGLINEFGTELSNGEITPEQFAELVDLIADSKINSRQAKDVLRKMFETGDNPEDIISKSGIQSISDEGSMKTVALEVIGENPKAIEDFKKGKTASVQFLVGKTMAKLHGAGNPETIRKILEEELAKK</sequence>
<comment type="subunit">
    <text evidence="2 10">Heterotrimer of A, B and C subunits.</text>
</comment>
<dbReference type="Pfam" id="PF02934">
    <property type="entry name" value="GatB_N"/>
    <property type="match status" value="1"/>
</dbReference>
<comment type="similarity">
    <text evidence="1 10">Belongs to the GatB/GatE family. GatB subfamily.</text>
</comment>
<dbReference type="PANTHER" id="PTHR11659:SF0">
    <property type="entry name" value="GLUTAMYL-TRNA(GLN) AMIDOTRANSFERASE SUBUNIT B, MITOCHONDRIAL"/>
    <property type="match status" value="1"/>
</dbReference>
<dbReference type="EC" id="6.3.5.-" evidence="10"/>
<dbReference type="InterPro" id="IPR003789">
    <property type="entry name" value="Asn/Gln_tRNA_amidoTrase-B-like"/>
</dbReference>
<keyword evidence="6 10" id="KW-0648">Protein biosynthesis</keyword>
<dbReference type="InterPro" id="IPR017959">
    <property type="entry name" value="Asn/Gln-tRNA_amidoTrfase_suB/E"/>
</dbReference>
<protein>
    <recommendedName>
        <fullName evidence="10">Aspartyl/glutamyl-tRNA(Asn/Gln) amidotransferase subunit B</fullName>
        <shortName evidence="10">Asp/Glu-ADT subunit B</shortName>
        <ecNumber evidence="10">6.3.5.-</ecNumber>
    </recommendedName>
</protein>
<comment type="catalytic activity">
    <reaction evidence="8 10">
        <text>L-aspartyl-tRNA(Asn) + L-glutamine + ATP + H2O = L-asparaginyl-tRNA(Asn) + L-glutamate + ADP + phosphate + 2 H(+)</text>
        <dbReference type="Rhea" id="RHEA:14513"/>
        <dbReference type="Rhea" id="RHEA-COMP:9674"/>
        <dbReference type="Rhea" id="RHEA-COMP:9677"/>
        <dbReference type="ChEBI" id="CHEBI:15377"/>
        <dbReference type="ChEBI" id="CHEBI:15378"/>
        <dbReference type="ChEBI" id="CHEBI:29985"/>
        <dbReference type="ChEBI" id="CHEBI:30616"/>
        <dbReference type="ChEBI" id="CHEBI:43474"/>
        <dbReference type="ChEBI" id="CHEBI:58359"/>
        <dbReference type="ChEBI" id="CHEBI:78515"/>
        <dbReference type="ChEBI" id="CHEBI:78516"/>
        <dbReference type="ChEBI" id="CHEBI:456216"/>
    </reaction>
</comment>
<dbReference type="PROSITE" id="PS01234">
    <property type="entry name" value="GATB"/>
    <property type="match status" value="1"/>
</dbReference>
<dbReference type="GO" id="GO:0070681">
    <property type="term" value="P:glutaminyl-tRNAGln biosynthesis via transamidation"/>
    <property type="evidence" value="ECO:0007669"/>
    <property type="project" value="TreeGrafter"/>
</dbReference>
<dbReference type="HAMAP" id="MF_00121">
    <property type="entry name" value="GatB"/>
    <property type="match status" value="1"/>
</dbReference>
<evidence type="ECO:0000256" key="7">
    <source>
        <dbReference type="ARBA" id="ARBA00024799"/>
    </source>
</evidence>
<dbReference type="GO" id="GO:0050567">
    <property type="term" value="F:glutaminyl-tRNA synthase (glutamine-hydrolyzing) activity"/>
    <property type="evidence" value="ECO:0007669"/>
    <property type="project" value="UniProtKB-UniRule"/>
</dbReference>
<dbReference type="Gene3D" id="1.10.150.380">
    <property type="entry name" value="GatB domain, N-terminal subdomain"/>
    <property type="match status" value="1"/>
</dbReference>
<feature type="domain" description="Asn/Gln amidotransferase" evidence="11">
    <location>
        <begin position="356"/>
        <end position="516"/>
    </location>
</feature>
<dbReference type="Gene3D" id="1.10.10.410">
    <property type="match status" value="1"/>
</dbReference>
<dbReference type="InterPro" id="IPR017958">
    <property type="entry name" value="Gln-tRNA_amidoTrfase_suB_CS"/>
</dbReference>
<keyword evidence="3 10" id="KW-0436">Ligase</keyword>
<dbReference type="InterPro" id="IPR004413">
    <property type="entry name" value="GatB"/>
</dbReference>
<dbReference type="GO" id="GO:0006412">
    <property type="term" value="P:translation"/>
    <property type="evidence" value="ECO:0007669"/>
    <property type="project" value="UniProtKB-UniRule"/>
</dbReference>
<accession>A0A1G2CFP8</accession>
<evidence type="ECO:0000256" key="8">
    <source>
        <dbReference type="ARBA" id="ARBA00047380"/>
    </source>
</evidence>
<evidence type="ECO:0000256" key="2">
    <source>
        <dbReference type="ARBA" id="ARBA00011123"/>
    </source>
</evidence>
<name>A0A1G2CFP8_9BACT</name>
<evidence type="ECO:0000256" key="9">
    <source>
        <dbReference type="ARBA" id="ARBA00047913"/>
    </source>
</evidence>
<dbReference type="SUPFAM" id="SSF89095">
    <property type="entry name" value="GatB/YqeY motif"/>
    <property type="match status" value="1"/>
</dbReference>
<dbReference type="SUPFAM" id="SSF55931">
    <property type="entry name" value="Glutamine synthetase/guanido kinase"/>
    <property type="match status" value="1"/>
</dbReference>